<accession>A0A085N7V1</accession>
<dbReference type="AlphaFoldDB" id="A0A085N7V1"/>
<protein>
    <submittedName>
        <fullName evidence="2">Uncharacterized protein</fullName>
    </submittedName>
</protein>
<name>A0A085N7V1_9BILA</name>
<organism evidence="2">
    <name type="scientific">Trichuris suis</name>
    <name type="common">pig whipworm</name>
    <dbReference type="NCBI Taxonomy" id="68888"/>
    <lineage>
        <taxon>Eukaryota</taxon>
        <taxon>Metazoa</taxon>
        <taxon>Ecdysozoa</taxon>
        <taxon>Nematoda</taxon>
        <taxon>Enoplea</taxon>
        <taxon>Dorylaimia</taxon>
        <taxon>Trichinellida</taxon>
        <taxon>Trichuridae</taxon>
        <taxon>Trichuris</taxon>
    </lineage>
</organism>
<evidence type="ECO:0000313" key="3">
    <source>
        <dbReference type="Proteomes" id="UP000030764"/>
    </source>
</evidence>
<gene>
    <name evidence="1" type="ORF">M513_05950</name>
    <name evidence="2" type="ORF">M514_05950</name>
</gene>
<evidence type="ECO:0000313" key="2">
    <source>
        <dbReference type="EMBL" id="KFD65547.1"/>
    </source>
</evidence>
<evidence type="ECO:0000313" key="1">
    <source>
        <dbReference type="EMBL" id="KFD53240.1"/>
    </source>
</evidence>
<dbReference type="EMBL" id="KL363219">
    <property type="protein sequence ID" value="KFD53240.1"/>
    <property type="molecule type" value="Genomic_DNA"/>
</dbReference>
<dbReference type="Proteomes" id="UP000030758">
    <property type="component" value="Unassembled WGS sequence"/>
</dbReference>
<reference evidence="2 3" key="1">
    <citation type="journal article" date="2014" name="Nat. Genet.">
        <title>Genome and transcriptome of the porcine whipworm Trichuris suis.</title>
        <authorList>
            <person name="Jex A.R."/>
            <person name="Nejsum P."/>
            <person name="Schwarz E.M."/>
            <person name="Hu L."/>
            <person name="Young N.D."/>
            <person name="Hall R.S."/>
            <person name="Korhonen P.K."/>
            <person name="Liao S."/>
            <person name="Thamsborg S."/>
            <person name="Xia J."/>
            <person name="Xu P."/>
            <person name="Wang S."/>
            <person name="Scheerlinck J.P."/>
            <person name="Hofmann A."/>
            <person name="Sternberg P.W."/>
            <person name="Wang J."/>
            <person name="Gasser R.B."/>
        </authorList>
    </citation>
    <scope>NUCLEOTIDE SEQUENCE [LARGE SCALE GENOMIC DNA]</scope>
    <source>
        <strain evidence="2">DCEP-RM93F</strain>
        <strain evidence="1">DCEP-RM93M</strain>
    </source>
</reference>
<sequence>MSIIFFRCEDGLGGGTSASNHCDVGEKWVLIISKEQRSADCEAVGHLHVTHFLRDPIVQLPDFPSLPQMPGYRLLRHPRVECHLLFGLTSV</sequence>
<dbReference type="Proteomes" id="UP000030764">
    <property type="component" value="Unassembled WGS sequence"/>
</dbReference>
<proteinExistence type="predicted"/>
<keyword evidence="3" id="KW-1185">Reference proteome</keyword>
<dbReference type="EMBL" id="KL367536">
    <property type="protein sequence ID" value="KFD65547.1"/>
    <property type="molecule type" value="Genomic_DNA"/>
</dbReference>